<evidence type="ECO:0000256" key="1">
    <source>
        <dbReference type="ARBA" id="ARBA00007061"/>
    </source>
</evidence>
<dbReference type="InterPro" id="IPR016039">
    <property type="entry name" value="Thiolase-like"/>
</dbReference>
<feature type="domain" description="Hydroxymethylglutaryl-coenzyme A synthase N-terminal" evidence="5">
    <location>
        <begin position="3"/>
        <end position="162"/>
    </location>
</feature>
<dbReference type="PANTHER" id="PTHR43323:SF2">
    <property type="entry name" value="HYDROXYMETHYLGLUTARYL-COA SYNTHASE"/>
    <property type="match status" value="1"/>
</dbReference>
<evidence type="ECO:0000259" key="6">
    <source>
        <dbReference type="Pfam" id="PF08540"/>
    </source>
</evidence>
<dbReference type="Pfam" id="PF08540">
    <property type="entry name" value="HMG_CoA_synt_C"/>
    <property type="match status" value="1"/>
</dbReference>
<feature type="binding site" evidence="4">
    <location>
        <position position="146"/>
    </location>
    <ligand>
        <name>substrate</name>
    </ligand>
</feature>
<evidence type="ECO:0000313" key="7">
    <source>
        <dbReference type="EMBL" id="KRL43842.1"/>
    </source>
</evidence>
<dbReference type="GO" id="GO:0004421">
    <property type="term" value="F:hydroxymethylglutaryl-CoA synthase activity"/>
    <property type="evidence" value="ECO:0007669"/>
    <property type="project" value="InterPro"/>
</dbReference>
<organism evidence="7 8">
    <name type="scientific">Lacticaseibacillus manihotivorans DSM 13343 = JCM 12514</name>
    <dbReference type="NCBI Taxonomy" id="1423769"/>
    <lineage>
        <taxon>Bacteria</taxon>
        <taxon>Bacillati</taxon>
        <taxon>Bacillota</taxon>
        <taxon>Bacilli</taxon>
        <taxon>Lactobacillales</taxon>
        <taxon>Lactobacillaceae</taxon>
        <taxon>Lacticaseibacillus</taxon>
    </lineage>
</organism>
<comment type="caution">
    <text evidence="7">The sequence shown here is derived from an EMBL/GenBank/DDBJ whole genome shotgun (WGS) entry which is preliminary data.</text>
</comment>
<feature type="active site" description="Proton donor/acceptor" evidence="3">
    <location>
        <position position="77"/>
    </location>
</feature>
<evidence type="ECO:0000256" key="3">
    <source>
        <dbReference type="PIRSR" id="PIRSR611554-1"/>
    </source>
</evidence>
<dbReference type="Pfam" id="PF01154">
    <property type="entry name" value="HMG_CoA_synt_N"/>
    <property type="match status" value="1"/>
</dbReference>
<name>A0A0R1QP76_9LACO</name>
<dbReference type="OrthoDB" id="9769523at2"/>
<feature type="binding site" evidence="4">
    <location>
        <position position="141"/>
    </location>
    <ligand>
        <name>(3S)-3-hydroxy-3-methylglutaryl-CoA</name>
        <dbReference type="ChEBI" id="CHEBI:43074"/>
    </ligand>
</feature>
<evidence type="ECO:0000313" key="8">
    <source>
        <dbReference type="Proteomes" id="UP000051790"/>
    </source>
</evidence>
<dbReference type="Gene3D" id="3.40.47.10">
    <property type="match status" value="2"/>
</dbReference>
<dbReference type="PATRIC" id="fig|1423769.4.peg.1646"/>
<dbReference type="EMBL" id="AZEU01000179">
    <property type="protein sequence ID" value="KRL43842.1"/>
    <property type="molecule type" value="Genomic_DNA"/>
</dbReference>
<proteinExistence type="inferred from homology"/>
<feature type="domain" description="Hydroxymethylglutaryl-coenzyme A synthase C-terminal" evidence="6">
    <location>
        <begin position="260"/>
        <end position="377"/>
    </location>
</feature>
<dbReference type="CDD" id="cd00827">
    <property type="entry name" value="init_cond_enzymes"/>
    <property type="match status" value="1"/>
</dbReference>
<dbReference type="InterPro" id="IPR013528">
    <property type="entry name" value="HMG_CoA_synth_N"/>
</dbReference>
<comment type="similarity">
    <text evidence="1">Belongs to the thiolase-like superfamily. HMG-CoA synthase family.</text>
</comment>
<feature type="binding site" evidence="4">
    <location>
        <position position="240"/>
    </location>
    <ligand>
        <name>(3S)-3-hydroxy-3-methylglutaryl-CoA</name>
        <dbReference type="ChEBI" id="CHEBI:43074"/>
    </ligand>
</feature>
<evidence type="ECO:0000256" key="2">
    <source>
        <dbReference type="ARBA" id="ARBA00022679"/>
    </source>
</evidence>
<dbReference type="SUPFAM" id="SSF53901">
    <property type="entry name" value="Thiolase-like"/>
    <property type="match status" value="2"/>
</dbReference>
<keyword evidence="2" id="KW-0808">Transferase</keyword>
<dbReference type="InterPro" id="IPR011554">
    <property type="entry name" value="HMG_CoA_synthase_prok"/>
</dbReference>
<evidence type="ECO:0000256" key="4">
    <source>
        <dbReference type="PIRSR" id="PIRSR611554-2"/>
    </source>
</evidence>
<dbReference type="AlphaFoldDB" id="A0A0R1QP76"/>
<sequence length="386" mass="42002">MSIGIDRIGMATPAFYVDLIELAKARGDEPDKYTIGIGQDQQAVAPSSQDIVTMGADAAASILSENDHIGLIALGTESGIDASKAGALYIQKLLNLSPWARAVEIKEACYGGTAALMMARDFVAAHPDQQALVIASDIARYGLATGGEVTQGAGAVAMIVSKDPHILTINDDSVYRSDSIMDFWRPVYQDTALAKGKYSTAQYLDFFQQVWDRYKATTGKTLADFKALCFHLPYTKMGLKALRLALPEGDEAKQADLMAHFDRSIQYSRRVGNLYTGSLYLGLLSMLDLDDSLQAGDTLGLFSYGSGAVGEFFSATLVDGFEQYLHAAQHAALLDDRKQLSVPEYEAVFNDKVPYAAGDYQADPQYFAGRFVLTGVKDQERQYLAR</sequence>
<accession>A0A0R1QP76</accession>
<dbReference type="PANTHER" id="PTHR43323">
    <property type="entry name" value="3-HYDROXY-3-METHYLGLUTARYL COENZYME A SYNTHASE"/>
    <property type="match status" value="1"/>
</dbReference>
<evidence type="ECO:0000259" key="5">
    <source>
        <dbReference type="Pfam" id="PF01154"/>
    </source>
</evidence>
<keyword evidence="8" id="KW-1185">Reference proteome</keyword>
<dbReference type="RefSeq" id="WP_056964159.1">
    <property type="nucleotide sequence ID" value="NZ_AZEU01000179.1"/>
</dbReference>
<feature type="active site" description="Acyl-thioester intermediate" evidence="3">
    <location>
        <position position="109"/>
    </location>
</feature>
<dbReference type="Proteomes" id="UP000051790">
    <property type="component" value="Unassembled WGS sequence"/>
</dbReference>
<feature type="active site" description="Proton donor/acceptor" evidence="3">
    <location>
        <position position="231"/>
    </location>
</feature>
<dbReference type="GO" id="GO:0006084">
    <property type="term" value="P:acetyl-CoA metabolic process"/>
    <property type="evidence" value="ECO:0007669"/>
    <property type="project" value="InterPro"/>
</dbReference>
<protein>
    <submittedName>
        <fullName evidence="7">3-hydroxy-3-methylglutaryl CoA synthase</fullName>
    </submittedName>
</protein>
<reference evidence="7 8" key="1">
    <citation type="journal article" date="2015" name="Genome Announc.">
        <title>Expanding the biotechnology potential of lactobacilli through comparative genomics of 213 strains and associated genera.</title>
        <authorList>
            <person name="Sun Z."/>
            <person name="Harris H.M."/>
            <person name="McCann A."/>
            <person name="Guo C."/>
            <person name="Argimon S."/>
            <person name="Zhang W."/>
            <person name="Yang X."/>
            <person name="Jeffery I.B."/>
            <person name="Cooney J.C."/>
            <person name="Kagawa T.F."/>
            <person name="Liu W."/>
            <person name="Song Y."/>
            <person name="Salvetti E."/>
            <person name="Wrobel A."/>
            <person name="Rasinkangas P."/>
            <person name="Parkhill J."/>
            <person name="Rea M.C."/>
            <person name="O'Sullivan O."/>
            <person name="Ritari J."/>
            <person name="Douillard F.P."/>
            <person name="Paul Ross R."/>
            <person name="Yang R."/>
            <person name="Briner A.E."/>
            <person name="Felis G.E."/>
            <person name="de Vos W.M."/>
            <person name="Barrangou R."/>
            <person name="Klaenhammer T.R."/>
            <person name="Caufield P.W."/>
            <person name="Cui Y."/>
            <person name="Zhang H."/>
            <person name="O'Toole P.W."/>
        </authorList>
    </citation>
    <scope>NUCLEOTIDE SEQUENCE [LARGE SCALE GENOMIC DNA]</scope>
    <source>
        <strain evidence="7 8">DSM 13343</strain>
    </source>
</reference>
<dbReference type="InterPro" id="IPR013746">
    <property type="entry name" value="HMG_CoA_synt_C_dom"/>
</dbReference>
<dbReference type="NCBIfam" id="TIGR01835">
    <property type="entry name" value="HMG-CoA-S_prok"/>
    <property type="match status" value="1"/>
</dbReference>
<feature type="binding site" evidence="4">
    <location>
        <position position="273"/>
    </location>
    <ligand>
        <name>(3S)-3-hydroxy-3-methylglutaryl-CoA</name>
        <dbReference type="ChEBI" id="CHEBI:43074"/>
    </ligand>
</feature>
<gene>
    <name evidence="7" type="ORF">FD01_GL001536</name>
</gene>